<dbReference type="EMBL" id="VENP01000006">
    <property type="protein sequence ID" value="TNU76540.1"/>
    <property type="molecule type" value="Genomic_DNA"/>
</dbReference>
<dbReference type="CDD" id="cd06588">
    <property type="entry name" value="PhnB_like"/>
    <property type="match status" value="1"/>
</dbReference>
<dbReference type="AlphaFoldDB" id="A0A5C5BED1"/>
<dbReference type="SUPFAM" id="SSF54593">
    <property type="entry name" value="Glyoxalase/Bleomycin resistance protein/Dihydroxybiphenyl dioxygenase"/>
    <property type="match status" value="1"/>
</dbReference>
<dbReference type="PANTHER" id="PTHR33990:SF1">
    <property type="entry name" value="PROTEIN YJDN"/>
    <property type="match status" value="1"/>
</dbReference>
<dbReference type="RefSeq" id="WP_139986046.1">
    <property type="nucleotide sequence ID" value="NZ_DAMDJA010000254.1"/>
</dbReference>
<keyword evidence="3" id="KW-1185">Reference proteome</keyword>
<sequence length="140" mass="15005">MATNINPYLHFRGQAREAMTFYADLLGGELTSSTLGEFGMGGEDADKLMHAQITVDGRAVLMGADTPSFMAQPEGTSVDVSLFGGPEDAEAMREQWNRLAEGATIQQPLEKAPWGDEYGSLVDRFGVTWMLNIGGGGDGQ</sequence>
<accession>A0A5C5BED1</accession>
<dbReference type="Proteomes" id="UP000313849">
    <property type="component" value="Unassembled WGS sequence"/>
</dbReference>
<name>A0A5C5BED1_9MICO</name>
<gene>
    <name evidence="2" type="ORF">FH969_03160</name>
</gene>
<proteinExistence type="predicted"/>
<comment type="caution">
    <text evidence="2">The sequence shown here is derived from an EMBL/GenBank/DDBJ whole genome shotgun (WGS) entry which is preliminary data.</text>
</comment>
<dbReference type="InterPro" id="IPR028973">
    <property type="entry name" value="PhnB-like"/>
</dbReference>
<dbReference type="Gene3D" id="3.10.180.10">
    <property type="entry name" value="2,3-Dihydroxybiphenyl 1,2-Dioxygenase, domain 1"/>
    <property type="match status" value="1"/>
</dbReference>
<feature type="domain" description="PhnB-like" evidence="1">
    <location>
        <begin position="4"/>
        <end position="130"/>
    </location>
</feature>
<dbReference type="InterPro" id="IPR029068">
    <property type="entry name" value="Glyas_Bleomycin-R_OHBP_Dase"/>
</dbReference>
<dbReference type="OrthoDB" id="9795306at2"/>
<organism evidence="2 3">
    <name type="scientific">Miniimonas arenae</name>
    <dbReference type="NCBI Taxonomy" id="676201"/>
    <lineage>
        <taxon>Bacteria</taxon>
        <taxon>Bacillati</taxon>
        <taxon>Actinomycetota</taxon>
        <taxon>Actinomycetes</taxon>
        <taxon>Micrococcales</taxon>
        <taxon>Beutenbergiaceae</taxon>
        <taxon>Miniimonas</taxon>
    </lineage>
</organism>
<evidence type="ECO:0000313" key="2">
    <source>
        <dbReference type="EMBL" id="TNU76540.1"/>
    </source>
</evidence>
<evidence type="ECO:0000313" key="3">
    <source>
        <dbReference type="Proteomes" id="UP000313849"/>
    </source>
</evidence>
<evidence type="ECO:0000259" key="1">
    <source>
        <dbReference type="Pfam" id="PF06983"/>
    </source>
</evidence>
<dbReference type="Pfam" id="PF06983">
    <property type="entry name" value="3-dmu-9_3-mt"/>
    <property type="match status" value="1"/>
</dbReference>
<dbReference type="PANTHER" id="PTHR33990">
    <property type="entry name" value="PROTEIN YJDN-RELATED"/>
    <property type="match status" value="1"/>
</dbReference>
<reference evidence="2 3" key="1">
    <citation type="submission" date="2019-06" db="EMBL/GenBank/DDBJ databases">
        <title>Draft genome sequence of Miniimonas arenae KCTC 19750T isolated from sea sand.</title>
        <authorList>
            <person name="Park S.-J."/>
        </authorList>
    </citation>
    <scope>NUCLEOTIDE SEQUENCE [LARGE SCALE GENOMIC DNA]</scope>
    <source>
        <strain evidence="2 3">KCTC 19750</strain>
    </source>
</reference>
<protein>
    <submittedName>
        <fullName evidence="2">VOC family protein</fullName>
    </submittedName>
</protein>